<dbReference type="EMBL" id="BK015255">
    <property type="protein sequence ID" value="DAD98169.1"/>
    <property type="molecule type" value="Genomic_DNA"/>
</dbReference>
<dbReference type="InterPro" id="IPR006520">
    <property type="entry name" value="Dit_BPSPP_N"/>
</dbReference>
<organism evidence="3">
    <name type="scientific">Myoviridae sp. cte5Z19</name>
    <dbReference type="NCBI Taxonomy" id="2825145"/>
    <lineage>
        <taxon>Viruses</taxon>
        <taxon>Duplodnaviria</taxon>
        <taxon>Heunggongvirae</taxon>
        <taxon>Uroviricota</taxon>
        <taxon>Caudoviricetes</taxon>
    </lineage>
</organism>
<sequence length="524" mass="59840">MYKFVDTTERQEEQILPSEALNFNGKFLEEEIPGYRTLYVSGREVLSADITDTETGMSDGNRYQRKRYPPRTITVGYQLIAEDNEAFRRAYNKLNALLDVEQAKLIFADELDKYYIGTKQDGGNVPHGKNAITSEIEFYCADPFKYSVKEYEVTLNTDDETVMTVDYGGTYRTFPTFEVNMDQGENGFIAFVDTQKHVLQFGDIEEADGENYKANETLVTLQDFINAEDDVNGTDYMHPLYGAKGKLGTTTWFNNKFLCLKEAGAQVGGANGGLRTVILPADSNGDKSGCKNFYAYFHILFYAGLMGQTGEMCINFLTEDNKLICGVNWYKTDASGNTGHYELVCYNPNKKDTDHQAGKVLKTYDYTTSHLQTQNPWYWDWGHCDIRKEGSKLTFFYWGGYPNFTVPEIEDMKCTKIQIAIKQWGTRSGNQYLTYNGIDKFTFQKLHVEKWKDVPNKFMMGSSVEVNCADGSVKMNGLPKPEIGTVSNEWEDFYLTPGINKIQCLSSSWAKKPNFKMRYREVYL</sequence>
<proteinExistence type="predicted"/>
<evidence type="ECO:0000259" key="1">
    <source>
        <dbReference type="Pfam" id="PF05709"/>
    </source>
</evidence>
<evidence type="ECO:0000313" key="3">
    <source>
        <dbReference type="EMBL" id="DAD98169.1"/>
    </source>
</evidence>
<dbReference type="Pfam" id="PF22768">
    <property type="entry name" value="SPP1_Dit"/>
    <property type="match status" value="1"/>
</dbReference>
<protein>
    <submittedName>
        <fullName evidence="3">Distal tail protein</fullName>
    </submittedName>
</protein>
<dbReference type="InterPro" id="IPR054738">
    <property type="entry name" value="Siphovirus-type_tail_C"/>
</dbReference>
<evidence type="ECO:0000259" key="2">
    <source>
        <dbReference type="Pfam" id="PF22768"/>
    </source>
</evidence>
<reference evidence="3" key="1">
    <citation type="journal article" date="2021" name="Proc. Natl. Acad. Sci. U.S.A.">
        <title>A Catalog of Tens of Thousands of Viruses from Human Metagenomes Reveals Hidden Associations with Chronic Diseases.</title>
        <authorList>
            <person name="Tisza M.J."/>
            <person name="Buck C.B."/>
        </authorList>
    </citation>
    <scope>NUCLEOTIDE SEQUENCE</scope>
    <source>
        <strain evidence="3">Cte5Z19</strain>
    </source>
</reference>
<name>A0A8S5NU01_9CAUD</name>
<dbReference type="Pfam" id="PF05709">
    <property type="entry name" value="Sipho_tail"/>
    <property type="match status" value="1"/>
</dbReference>
<dbReference type="NCBIfam" id="TIGR01633">
    <property type="entry name" value="phi3626_gp14_N"/>
    <property type="match status" value="1"/>
</dbReference>
<dbReference type="Gene3D" id="2.40.30.200">
    <property type="match status" value="1"/>
</dbReference>
<feature type="domain" description="Siphovirus-type tail component RIFT-related" evidence="1">
    <location>
        <begin position="53"/>
        <end position="140"/>
    </location>
</feature>
<accession>A0A8S5NU01</accession>
<dbReference type="InterPro" id="IPR008841">
    <property type="entry name" value="Siphovirus-type_tail_N"/>
</dbReference>
<feature type="domain" description="Siphovirus-type tail component C-terminal" evidence="2">
    <location>
        <begin position="441"/>
        <end position="523"/>
    </location>
</feature>